<organism evidence="2 3">
    <name type="scientific">Catenuloplanes niger</name>
    <dbReference type="NCBI Taxonomy" id="587534"/>
    <lineage>
        <taxon>Bacteria</taxon>
        <taxon>Bacillati</taxon>
        <taxon>Actinomycetota</taxon>
        <taxon>Actinomycetes</taxon>
        <taxon>Micromonosporales</taxon>
        <taxon>Micromonosporaceae</taxon>
        <taxon>Catenuloplanes</taxon>
    </lineage>
</organism>
<evidence type="ECO:0000259" key="1">
    <source>
        <dbReference type="Pfam" id="PF03448"/>
    </source>
</evidence>
<accession>A0AAE3ZJH1</accession>
<evidence type="ECO:0000313" key="3">
    <source>
        <dbReference type="Proteomes" id="UP001183629"/>
    </source>
</evidence>
<protein>
    <recommendedName>
        <fullName evidence="1">Magnesium transporter MgtE intracellular domain-containing protein</fullName>
    </recommendedName>
</protein>
<comment type="caution">
    <text evidence="2">The sequence shown here is derived from an EMBL/GenBank/DDBJ whole genome shotgun (WGS) entry which is preliminary data.</text>
</comment>
<dbReference type="AlphaFoldDB" id="A0AAE3ZJH1"/>
<gene>
    <name evidence="2" type="ORF">J2S44_001314</name>
</gene>
<sequence>MIRNSPPANGVTLMKGMPPDRLPVVVKELTPADLARLMPAMTGDYRDRVIGMLSDAQLVGLAGKVPPDSAVAVLRTLPEDRLVAIVDRLPGAVSSALFGSLPSAVQPDVLSKLDPRQAQAAVAPHYERAVADALARANTEVMIPHSGPAGVLLVPLFGRRVAIAARHGDDGRVAVRDAEEAAYHHRAHAALAITDLPAADDVLAYCSQARREGRALDTALWASDRHDSALKKALVSLFR</sequence>
<reference evidence="2 3" key="1">
    <citation type="submission" date="2023-07" db="EMBL/GenBank/DDBJ databases">
        <title>Sequencing the genomes of 1000 actinobacteria strains.</title>
        <authorList>
            <person name="Klenk H.-P."/>
        </authorList>
    </citation>
    <scope>NUCLEOTIDE SEQUENCE [LARGE SCALE GENOMIC DNA]</scope>
    <source>
        <strain evidence="2 3">DSM 44711</strain>
    </source>
</reference>
<keyword evidence="3" id="KW-1185">Reference proteome</keyword>
<dbReference type="EMBL" id="JAVDYC010000001">
    <property type="protein sequence ID" value="MDR7321064.1"/>
    <property type="molecule type" value="Genomic_DNA"/>
</dbReference>
<evidence type="ECO:0000313" key="2">
    <source>
        <dbReference type="EMBL" id="MDR7321064.1"/>
    </source>
</evidence>
<dbReference type="SUPFAM" id="SSF158791">
    <property type="entry name" value="MgtE N-terminal domain-like"/>
    <property type="match status" value="1"/>
</dbReference>
<dbReference type="Proteomes" id="UP001183629">
    <property type="component" value="Unassembled WGS sequence"/>
</dbReference>
<feature type="domain" description="Magnesium transporter MgtE intracellular" evidence="1">
    <location>
        <begin position="7"/>
        <end position="90"/>
    </location>
</feature>
<proteinExistence type="predicted"/>
<name>A0AAE3ZJH1_9ACTN</name>
<dbReference type="InterPro" id="IPR006668">
    <property type="entry name" value="Mg_transptr_MgtE_intracell_dom"/>
</dbReference>
<dbReference type="RefSeq" id="WP_310409841.1">
    <property type="nucleotide sequence ID" value="NZ_JAVDYC010000001.1"/>
</dbReference>
<dbReference type="Pfam" id="PF03448">
    <property type="entry name" value="MgtE_N"/>
    <property type="match status" value="1"/>
</dbReference>